<evidence type="ECO:0000259" key="2">
    <source>
        <dbReference type="Pfam" id="PF04909"/>
    </source>
</evidence>
<dbReference type="EMBL" id="JAJBPF010000014">
    <property type="protein sequence ID" value="MCB5645026.1"/>
    <property type="molecule type" value="Genomic_DNA"/>
</dbReference>
<proteinExistence type="inferred from homology"/>
<protein>
    <submittedName>
        <fullName evidence="3">Amidohydrolase family protein</fullName>
    </submittedName>
</protein>
<dbReference type="PANTHER" id="PTHR43569">
    <property type="entry name" value="AMIDOHYDROLASE"/>
    <property type="match status" value="1"/>
</dbReference>
<comment type="similarity">
    <text evidence="1">Belongs to the metallo-dependent hydrolases superfamily.</text>
</comment>
<comment type="caution">
    <text evidence="3">The sequence shown here is derived from an EMBL/GenBank/DDBJ whole genome shotgun (WGS) entry which is preliminary data.</text>
</comment>
<dbReference type="InterPro" id="IPR052350">
    <property type="entry name" value="Metallo-dep_Lactonases"/>
</dbReference>
<evidence type="ECO:0000313" key="3">
    <source>
        <dbReference type="EMBL" id="MCB5645026.1"/>
    </source>
</evidence>
<dbReference type="InterPro" id="IPR032466">
    <property type="entry name" value="Metal_Hydrolase"/>
</dbReference>
<dbReference type="SUPFAM" id="SSF51556">
    <property type="entry name" value="Metallo-dependent hydrolases"/>
    <property type="match status" value="1"/>
</dbReference>
<name>A0AAW4TZS8_BIFBR</name>
<reference evidence="3" key="1">
    <citation type="submission" date="2021-10" db="EMBL/GenBank/DDBJ databases">
        <title>Collection of gut derived symbiotic bacterial strains cultured from healthy donors.</title>
        <authorList>
            <person name="Lin H."/>
            <person name="Littmann E."/>
            <person name="Claire K."/>
            <person name="Pamer E."/>
        </authorList>
    </citation>
    <scope>NUCLEOTIDE SEQUENCE</scope>
    <source>
        <strain evidence="3">MSK.23.105</strain>
    </source>
</reference>
<dbReference type="Gene3D" id="3.20.20.140">
    <property type="entry name" value="Metal-dependent hydrolases"/>
    <property type="match status" value="1"/>
</dbReference>
<evidence type="ECO:0000256" key="1">
    <source>
        <dbReference type="ARBA" id="ARBA00038310"/>
    </source>
</evidence>
<gene>
    <name evidence="3" type="ORF">LIP63_06515</name>
</gene>
<dbReference type="AlphaFoldDB" id="A0AAW4TZS8"/>
<dbReference type="InterPro" id="IPR006680">
    <property type="entry name" value="Amidohydro-rel"/>
</dbReference>
<dbReference type="GO" id="GO:0016787">
    <property type="term" value="F:hydrolase activity"/>
    <property type="evidence" value="ECO:0007669"/>
    <property type="project" value="InterPro"/>
</dbReference>
<feature type="domain" description="Amidohydrolase-related" evidence="2">
    <location>
        <begin position="103"/>
        <end position="228"/>
    </location>
</feature>
<dbReference type="PANTHER" id="PTHR43569:SF2">
    <property type="entry name" value="AMIDOHYDROLASE-RELATED DOMAIN-CONTAINING PROTEIN"/>
    <property type="match status" value="1"/>
</dbReference>
<organism evidence="3 4">
    <name type="scientific">Bifidobacterium breve</name>
    <dbReference type="NCBI Taxonomy" id="1685"/>
    <lineage>
        <taxon>Bacteria</taxon>
        <taxon>Bacillati</taxon>
        <taxon>Actinomycetota</taxon>
        <taxon>Actinomycetes</taxon>
        <taxon>Bifidobacteriales</taxon>
        <taxon>Bifidobacteriaceae</taxon>
        <taxon>Bifidobacterium</taxon>
    </lineage>
</organism>
<accession>A0AAW4TZS8</accession>
<sequence>MQRIIDSHFHIWDPSVQPLSWLDGTDGSITRRYDMDCLKHAYASYNEHHPDAAVNFIGGVYVEVDTDDTSLEDRLLSENHDPLLLATSMRSTVGPVMRVPLYAHGVREPLHTPASPRGRCLQDDFIRGLQLMADKNMPFDACVRVDELDDLAQACEQVPEATVIVDHMGNIFDLHNLESSSDALHRLGELPNVYVKVSGYPTDDPRFVSTLLDLAQAAFSNKRLLYASIGLSLAYTPISTVICRSCSTVSRETTTSSSITRGTPTISSKGKYHDLQHPVRRRVLPLHHHHERGWNH</sequence>
<evidence type="ECO:0000313" key="4">
    <source>
        <dbReference type="Proteomes" id="UP001198148"/>
    </source>
</evidence>
<dbReference type="Proteomes" id="UP001198148">
    <property type="component" value="Unassembled WGS sequence"/>
</dbReference>
<dbReference type="Pfam" id="PF04909">
    <property type="entry name" value="Amidohydro_2"/>
    <property type="match status" value="1"/>
</dbReference>